<accession>A0A6C0KUQ1</accession>
<name>A0A6C0KUQ1_9ZZZZ</name>
<dbReference type="AlphaFoldDB" id="A0A6C0KUQ1"/>
<protein>
    <submittedName>
        <fullName evidence="1">Uncharacterized protein</fullName>
    </submittedName>
</protein>
<proteinExistence type="predicted"/>
<reference evidence="1" key="1">
    <citation type="journal article" date="2020" name="Nature">
        <title>Giant virus diversity and host interactions through global metagenomics.</title>
        <authorList>
            <person name="Schulz F."/>
            <person name="Roux S."/>
            <person name="Paez-Espino D."/>
            <person name="Jungbluth S."/>
            <person name="Walsh D.A."/>
            <person name="Denef V.J."/>
            <person name="McMahon K.D."/>
            <person name="Konstantinidis K.T."/>
            <person name="Eloe-Fadrosh E.A."/>
            <person name="Kyrpides N.C."/>
            <person name="Woyke T."/>
        </authorList>
    </citation>
    <scope>NUCLEOTIDE SEQUENCE</scope>
    <source>
        <strain evidence="1">GVMAG-S-3300013094-100</strain>
    </source>
</reference>
<sequence>MYYILSNINQIIDNLYNKKDSISFNTFNKLSLLFYKVLTKTVAELNNIYFINILKPELEEITRREKMLENVIAISVVSVARFICKSDAAHKMPKIVSGV</sequence>
<evidence type="ECO:0000313" key="1">
    <source>
        <dbReference type="EMBL" id="QHU20983.1"/>
    </source>
</evidence>
<organism evidence="1">
    <name type="scientific">viral metagenome</name>
    <dbReference type="NCBI Taxonomy" id="1070528"/>
    <lineage>
        <taxon>unclassified sequences</taxon>
        <taxon>metagenomes</taxon>
        <taxon>organismal metagenomes</taxon>
    </lineage>
</organism>
<dbReference type="EMBL" id="MN740976">
    <property type="protein sequence ID" value="QHU20983.1"/>
    <property type="molecule type" value="Genomic_DNA"/>
</dbReference>